<reference evidence="14 15" key="1">
    <citation type="submission" date="2019-03" db="EMBL/GenBank/DDBJ databases">
        <title>Genomic Encyclopedia of Type Strains, Phase IV (KMG-IV): sequencing the most valuable type-strain genomes for metagenomic binning, comparative biology and taxonomic classification.</title>
        <authorList>
            <person name="Goeker M."/>
        </authorList>
    </citation>
    <scope>NUCLEOTIDE SEQUENCE [LARGE SCALE GENOMIC DNA]</scope>
    <source>
        <strain evidence="14 15">DSM 103428</strain>
    </source>
</reference>
<dbReference type="Gene3D" id="6.10.340.10">
    <property type="match status" value="1"/>
</dbReference>
<name>A0A4R1LGY3_9BACT</name>
<dbReference type="Proteomes" id="UP000295210">
    <property type="component" value="Unassembled WGS sequence"/>
</dbReference>
<dbReference type="InterPro" id="IPR050428">
    <property type="entry name" value="TCS_sensor_his_kinase"/>
</dbReference>
<comment type="subcellular location">
    <subcellularLocation>
        <location evidence="2">Membrane</location>
    </subcellularLocation>
</comment>
<evidence type="ECO:0000256" key="5">
    <source>
        <dbReference type="ARBA" id="ARBA00022679"/>
    </source>
</evidence>
<dbReference type="Pfam" id="PF00512">
    <property type="entry name" value="HisKA"/>
    <property type="match status" value="1"/>
</dbReference>
<protein>
    <recommendedName>
        <fullName evidence="3">histidine kinase</fullName>
        <ecNumber evidence="3">2.7.13.3</ecNumber>
    </recommendedName>
</protein>
<dbReference type="InterPro" id="IPR005467">
    <property type="entry name" value="His_kinase_dom"/>
</dbReference>
<dbReference type="InterPro" id="IPR003660">
    <property type="entry name" value="HAMP_dom"/>
</dbReference>
<keyword evidence="4" id="KW-0597">Phosphoprotein</keyword>
<evidence type="ECO:0000259" key="12">
    <source>
        <dbReference type="PROSITE" id="PS50109"/>
    </source>
</evidence>
<comment type="catalytic activity">
    <reaction evidence="1">
        <text>ATP + protein L-histidine = ADP + protein N-phospho-L-histidine.</text>
        <dbReference type="EC" id="2.7.13.3"/>
    </reaction>
</comment>
<dbReference type="InterPro" id="IPR036097">
    <property type="entry name" value="HisK_dim/P_sf"/>
</dbReference>
<dbReference type="RefSeq" id="WP_131992427.1">
    <property type="nucleotide sequence ID" value="NZ_SMGK01000001.1"/>
</dbReference>
<dbReference type="Pfam" id="PF02518">
    <property type="entry name" value="HATPase_c"/>
    <property type="match status" value="1"/>
</dbReference>
<evidence type="ECO:0000256" key="11">
    <source>
        <dbReference type="SAM" id="Phobius"/>
    </source>
</evidence>
<dbReference type="InterPro" id="IPR004358">
    <property type="entry name" value="Sig_transdc_His_kin-like_C"/>
</dbReference>
<evidence type="ECO:0000256" key="6">
    <source>
        <dbReference type="ARBA" id="ARBA00022692"/>
    </source>
</evidence>
<keyword evidence="15" id="KW-1185">Reference proteome</keyword>
<dbReference type="CDD" id="cd00082">
    <property type="entry name" value="HisKA"/>
    <property type="match status" value="1"/>
</dbReference>
<gene>
    <name evidence="14" type="ORF">C7378_0983</name>
</gene>
<evidence type="ECO:0000256" key="1">
    <source>
        <dbReference type="ARBA" id="ARBA00000085"/>
    </source>
</evidence>
<dbReference type="EC" id="2.7.13.3" evidence="3"/>
<evidence type="ECO:0000256" key="7">
    <source>
        <dbReference type="ARBA" id="ARBA00022777"/>
    </source>
</evidence>
<proteinExistence type="predicted"/>
<dbReference type="SUPFAM" id="SSF47384">
    <property type="entry name" value="Homodimeric domain of signal transducing histidine kinase"/>
    <property type="match status" value="1"/>
</dbReference>
<keyword evidence="10 11" id="KW-0472">Membrane</keyword>
<evidence type="ECO:0000256" key="3">
    <source>
        <dbReference type="ARBA" id="ARBA00012438"/>
    </source>
</evidence>
<feature type="domain" description="HAMP" evidence="13">
    <location>
        <begin position="202"/>
        <end position="255"/>
    </location>
</feature>
<dbReference type="PROSITE" id="PS50109">
    <property type="entry name" value="HIS_KIN"/>
    <property type="match status" value="1"/>
</dbReference>
<organism evidence="14 15">
    <name type="scientific">Acidipila rosea</name>
    <dbReference type="NCBI Taxonomy" id="768535"/>
    <lineage>
        <taxon>Bacteria</taxon>
        <taxon>Pseudomonadati</taxon>
        <taxon>Acidobacteriota</taxon>
        <taxon>Terriglobia</taxon>
        <taxon>Terriglobales</taxon>
        <taxon>Acidobacteriaceae</taxon>
        <taxon>Acidipila</taxon>
    </lineage>
</organism>
<feature type="transmembrane region" description="Helical" evidence="11">
    <location>
        <begin position="21"/>
        <end position="44"/>
    </location>
</feature>
<dbReference type="InterPro" id="IPR036890">
    <property type="entry name" value="HATPase_C_sf"/>
</dbReference>
<keyword evidence="8 11" id="KW-1133">Transmembrane helix</keyword>
<dbReference type="InterPro" id="IPR003594">
    <property type="entry name" value="HATPase_dom"/>
</dbReference>
<evidence type="ECO:0000256" key="4">
    <source>
        <dbReference type="ARBA" id="ARBA00022553"/>
    </source>
</evidence>
<evidence type="ECO:0000256" key="9">
    <source>
        <dbReference type="ARBA" id="ARBA00023012"/>
    </source>
</evidence>
<keyword evidence="7 14" id="KW-0418">Kinase</keyword>
<dbReference type="PANTHER" id="PTHR45436">
    <property type="entry name" value="SENSOR HISTIDINE KINASE YKOH"/>
    <property type="match status" value="1"/>
</dbReference>
<keyword evidence="5" id="KW-0808">Transferase</keyword>
<dbReference type="SUPFAM" id="SSF158472">
    <property type="entry name" value="HAMP domain-like"/>
    <property type="match status" value="1"/>
</dbReference>
<sequence>MFSRISGSFYRTAAWRLTLRSTIVFAAGSAAVFAVMFVLVAQAVRERSDSWLIGESETLKQVTLSTPEDSLHDRIVEEVAELATQEVGYDAAGHKSSNNIVFFVQTSAHQPPLWVGPGDSADFLEALDRQHLQERTPVSLKVAGWSFPFRVVAADMSPGSRVYLGLHDSQATTLLSRLLLRFILGWLAMVGIGFFIALLGLRRMLHRVDAITTAAANIGTGDLSSRVAAGTQNDEVARLARTFNNMLDRISASVNQLRTLTDSVAHDLKSPITSVRGTLEVALSAEDENFSRELVASAIENLDRLSNVITTSLDLAEAEGGALRLHVEMIDLAELSSRVFELYAPAFTERGQSFEVSVAPVVRAEVDLRLYTRLLTNLMENELRYAGEAACIRVTLDADDTRVRLCVSDNGPGFPPTLLGNLFQRFARGSESQGHGLGMAFVSAVAQAHQGSATARNNNGAQIVVEIPLRYSPLNHAGESAPAAFQEAFG</sequence>
<evidence type="ECO:0000256" key="2">
    <source>
        <dbReference type="ARBA" id="ARBA00004370"/>
    </source>
</evidence>
<dbReference type="GO" id="GO:0005886">
    <property type="term" value="C:plasma membrane"/>
    <property type="evidence" value="ECO:0007669"/>
    <property type="project" value="TreeGrafter"/>
</dbReference>
<dbReference type="SMART" id="SM00304">
    <property type="entry name" value="HAMP"/>
    <property type="match status" value="1"/>
</dbReference>
<dbReference type="Gene3D" id="1.10.287.130">
    <property type="match status" value="1"/>
</dbReference>
<feature type="domain" description="Histidine kinase" evidence="12">
    <location>
        <begin position="263"/>
        <end position="471"/>
    </location>
</feature>
<evidence type="ECO:0000259" key="13">
    <source>
        <dbReference type="PROSITE" id="PS50885"/>
    </source>
</evidence>
<dbReference type="SUPFAM" id="SSF55874">
    <property type="entry name" value="ATPase domain of HSP90 chaperone/DNA topoisomerase II/histidine kinase"/>
    <property type="match status" value="1"/>
</dbReference>
<dbReference type="CDD" id="cd06225">
    <property type="entry name" value="HAMP"/>
    <property type="match status" value="1"/>
</dbReference>
<comment type="caution">
    <text evidence="14">The sequence shown here is derived from an EMBL/GenBank/DDBJ whole genome shotgun (WGS) entry which is preliminary data.</text>
</comment>
<dbReference type="GO" id="GO:0000155">
    <property type="term" value="F:phosphorelay sensor kinase activity"/>
    <property type="evidence" value="ECO:0007669"/>
    <property type="project" value="InterPro"/>
</dbReference>
<dbReference type="PANTHER" id="PTHR45436:SF8">
    <property type="entry name" value="HISTIDINE KINASE"/>
    <property type="match status" value="1"/>
</dbReference>
<evidence type="ECO:0000313" key="14">
    <source>
        <dbReference type="EMBL" id="TCK75979.1"/>
    </source>
</evidence>
<dbReference type="SMART" id="SM00388">
    <property type="entry name" value="HisKA"/>
    <property type="match status" value="1"/>
</dbReference>
<accession>A0A4R1LGY3</accession>
<keyword evidence="9" id="KW-0902">Two-component regulatory system</keyword>
<keyword evidence="6 11" id="KW-0812">Transmembrane</keyword>
<dbReference type="PRINTS" id="PR00344">
    <property type="entry name" value="BCTRLSENSOR"/>
</dbReference>
<dbReference type="AlphaFoldDB" id="A0A4R1LGY3"/>
<evidence type="ECO:0000256" key="10">
    <source>
        <dbReference type="ARBA" id="ARBA00023136"/>
    </source>
</evidence>
<dbReference type="PROSITE" id="PS50885">
    <property type="entry name" value="HAMP"/>
    <property type="match status" value="1"/>
</dbReference>
<dbReference type="Pfam" id="PF00672">
    <property type="entry name" value="HAMP"/>
    <property type="match status" value="1"/>
</dbReference>
<dbReference type="SMART" id="SM00387">
    <property type="entry name" value="HATPase_c"/>
    <property type="match status" value="1"/>
</dbReference>
<evidence type="ECO:0000313" key="15">
    <source>
        <dbReference type="Proteomes" id="UP000295210"/>
    </source>
</evidence>
<dbReference type="OrthoDB" id="9792991at2"/>
<dbReference type="EMBL" id="SMGK01000001">
    <property type="protein sequence ID" value="TCK75979.1"/>
    <property type="molecule type" value="Genomic_DNA"/>
</dbReference>
<evidence type="ECO:0000256" key="8">
    <source>
        <dbReference type="ARBA" id="ARBA00022989"/>
    </source>
</evidence>
<dbReference type="InterPro" id="IPR003661">
    <property type="entry name" value="HisK_dim/P_dom"/>
</dbReference>
<dbReference type="Gene3D" id="3.30.565.10">
    <property type="entry name" value="Histidine kinase-like ATPase, C-terminal domain"/>
    <property type="match status" value="1"/>
</dbReference>
<feature type="transmembrane region" description="Helical" evidence="11">
    <location>
        <begin position="178"/>
        <end position="201"/>
    </location>
</feature>